<evidence type="ECO:0000313" key="3">
    <source>
        <dbReference type="EMBL" id="MEC5425795.1"/>
    </source>
</evidence>
<evidence type="ECO:0000256" key="1">
    <source>
        <dbReference type="SAM" id="Phobius"/>
    </source>
</evidence>
<dbReference type="SUPFAM" id="SSF81301">
    <property type="entry name" value="Nucleotidyltransferase"/>
    <property type="match status" value="1"/>
</dbReference>
<comment type="caution">
    <text evidence="3">The sequence shown here is derived from an EMBL/GenBank/DDBJ whole genome shotgun (WGS) entry which is preliminary data.</text>
</comment>
<protein>
    <submittedName>
        <fullName evidence="3">DUF4037 domain-containing protein</fullName>
    </submittedName>
</protein>
<keyword evidence="1" id="KW-1133">Transmembrane helix</keyword>
<dbReference type="RefSeq" id="WP_327609326.1">
    <property type="nucleotide sequence ID" value="NZ_JARZFX010000019.1"/>
</dbReference>
<feature type="transmembrane region" description="Helical" evidence="1">
    <location>
        <begin position="175"/>
        <end position="196"/>
    </location>
</feature>
<dbReference type="EMBL" id="JARZFX010000019">
    <property type="protein sequence ID" value="MEC5425795.1"/>
    <property type="molecule type" value="Genomic_DNA"/>
</dbReference>
<reference evidence="3 4" key="1">
    <citation type="journal article" date="2024" name="Int. J. Syst. Evol. Microbiol.">
        <title>Virgibacillus tibetensis sp. nov., isolated from salt lake on the Tibetan Plateau of China.</title>
        <authorList>
            <person name="Phurbu D."/>
            <person name="Liu Z.-X."/>
            <person name="Wang R."/>
            <person name="Zheng Y.-Y."/>
            <person name="Liu H.-C."/>
            <person name="Zhou Y.-G."/>
            <person name="Yu Y.-J."/>
            <person name="Li A.-H."/>
        </authorList>
    </citation>
    <scope>NUCLEOTIDE SEQUENCE [LARGE SCALE GENOMIC DNA]</scope>
    <source>
        <strain evidence="3 4">C22-A2</strain>
    </source>
</reference>
<dbReference type="Proteomes" id="UP001335737">
    <property type="component" value="Unassembled WGS sequence"/>
</dbReference>
<gene>
    <name evidence="3" type="ORF">QGM71_20215</name>
</gene>
<keyword evidence="1" id="KW-0812">Transmembrane</keyword>
<evidence type="ECO:0000313" key="4">
    <source>
        <dbReference type="Proteomes" id="UP001335737"/>
    </source>
</evidence>
<dbReference type="Gene3D" id="3.30.460.10">
    <property type="entry name" value="Beta Polymerase, domain 2"/>
    <property type="match status" value="1"/>
</dbReference>
<keyword evidence="1" id="KW-0472">Membrane</keyword>
<organism evidence="3 4">
    <name type="scientific">Virgibacillus tibetensis</name>
    <dbReference type="NCBI Taxonomy" id="3042313"/>
    <lineage>
        <taxon>Bacteria</taxon>
        <taxon>Bacillati</taxon>
        <taxon>Bacillota</taxon>
        <taxon>Bacilli</taxon>
        <taxon>Bacillales</taxon>
        <taxon>Bacillaceae</taxon>
        <taxon>Virgibacillus</taxon>
    </lineage>
</organism>
<sequence length="277" mass="32404">MNLKSLASEISKVYMQNPKVEAVLLGGSVARNWNDDYSDIELFVFWRESPTEQDRKLSIHTVNGKIIDFHPYEEEEWSETYITQEVKLEISNFLTQTIYKIINDVIVKYETDLDKQCLVASVNDGISLGGEEMISQLKEKVKVYPKELSKAMIRNNIYLGNRWSNREALLAREDWLMLYMVIVSAHSNIMGILFGLNRLYVHHPAYKWQNHSLEKMTIVPKNISSRLNSILLEHPKKAVIELENIIQEIYQLIQSEYPTMDLYKVMDQTLFLRPKQN</sequence>
<dbReference type="Pfam" id="PF13228">
    <property type="entry name" value="DUF4037"/>
    <property type="match status" value="1"/>
</dbReference>
<dbReference type="InterPro" id="IPR043519">
    <property type="entry name" value="NT_sf"/>
</dbReference>
<evidence type="ECO:0000259" key="2">
    <source>
        <dbReference type="Pfam" id="PF13228"/>
    </source>
</evidence>
<name>A0ABU6KKW0_9BACI</name>
<dbReference type="InterPro" id="IPR025117">
    <property type="entry name" value="DUF4037"/>
</dbReference>
<proteinExistence type="predicted"/>
<dbReference type="CDD" id="cd05403">
    <property type="entry name" value="NT_KNTase_like"/>
    <property type="match status" value="1"/>
</dbReference>
<accession>A0ABU6KKW0</accession>
<feature type="domain" description="DUF4037" evidence="2">
    <location>
        <begin position="113"/>
        <end position="208"/>
    </location>
</feature>
<keyword evidence="4" id="KW-1185">Reference proteome</keyword>